<dbReference type="GO" id="GO:0042175">
    <property type="term" value="C:nuclear outer membrane-endoplasmic reticulum membrane network"/>
    <property type="evidence" value="ECO:0007669"/>
    <property type="project" value="TreeGrafter"/>
</dbReference>
<sequence length="391" mass="46029">METKERKPRAPGMYMHIKAIKEIKNEINNTVQKMNEYQEKLNEELKKSSEKAQVQTIRSQIKDLEIEIRSLLQERKTLFDEKEVVFNDYTAIKDSLSQEKRKISFSSLQELEKKEQEINYRLITEKVTAQQERDISNQLSEIKRKKIEMQSLGSKEGKLQALGTRLKEIKDAINDLKSKIQEKNASLDELNAQLKEINEKGKNKSPLVIDYENKINDLRALKDSLYERKKKEQEEIVKKEDLWKIQQEELKKLMEIENQRKAIKMKIKKLNEDRNNLISEQENFNPEKYDEIRIALSAIPKQKDIRLPLPLVQRLTSAGFDIPQSQEEIDALINKISCSKKDFLKISDENIRKIEVKISELDLKIEEEKKVLAEMPETDIKLKKEEMFAVN</sequence>
<evidence type="ECO:0000313" key="2">
    <source>
        <dbReference type="EMBL" id="RVD90621.1"/>
    </source>
</evidence>
<dbReference type="EMBL" id="RCSS01000826">
    <property type="protein sequence ID" value="RVD90621.1"/>
    <property type="molecule type" value="Genomic_DNA"/>
</dbReference>
<evidence type="ECO:0000313" key="3">
    <source>
        <dbReference type="Proteomes" id="UP000282876"/>
    </source>
</evidence>
<dbReference type="OrthoDB" id="2195113at2759"/>
<dbReference type="GO" id="GO:0008298">
    <property type="term" value="P:intracellular mRNA localization"/>
    <property type="evidence" value="ECO:0007669"/>
    <property type="project" value="TreeGrafter"/>
</dbReference>
<reference evidence="2 3" key="1">
    <citation type="submission" date="2018-10" db="EMBL/GenBank/DDBJ databases">
        <title>Draft genome sequence of the microsporidian Tubulinosema ratisbonensis.</title>
        <authorList>
            <person name="Polonais V."/>
            <person name="Peyretaillade E."/>
            <person name="Niehus S."/>
            <person name="Wawrzyniak I."/>
            <person name="Franchet A."/>
            <person name="Gaspin C."/>
            <person name="Reichstadt M."/>
            <person name="Belser C."/>
            <person name="Labadie K."/>
            <person name="Delbac F."/>
            <person name="Ferrandon D."/>
        </authorList>
    </citation>
    <scope>NUCLEOTIDE SEQUENCE [LARGE SCALE GENOMIC DNA]</scope>
    <source>
        <strain evidence="2 3">Franzen</strain>
    </source>
</reference>
<dbReference type="AlphaFoldDB" id="A0A437AHI3"/>
<keyword evidence="3" id="KW-1185">Reference proteome</keyword>
<comment type="caution">
    <text evidence="2">The sequence shown here is derived from an EMBL/GenBank/DDBJ whole genome shotgun (WGS) entry which is preliminary data.</text>
</comment>
<proteinExistence type="predicted"/>
<organism evidence="2 3">
    <name type="scientific">Tubulinosema ratisbonensis</name>
    <dbReference type="NCBI Taxonomy" id="291195"/>
    <lineage>
        <taxon>Eukaryota</taxon>
        <taxon>Fungi</taxon>
        <taxon>Fungi incertae sedis</taxon>
        <taxon>Microsporidia</taxon>
        <taxon>Tubulinosematoidea</taxon>
        <taxon>Tubulinosematidae</taxon>
        <taxon>Tubulinosema</taxon>
    </lineage>
</organism>
<evidence type="ECO:0000256" key="1">
    <source>
        <dbReference type="SAM" id="Coils"/>
    </source>
</evidence>
<feature type="coiled-coil region" evidence="1">
    <location>
        <begin position="159"/>
        <end position="280"/>
    </location>
</feature>
<accession>A0A437AHI3</accession>
<gene>
    <name evidence="2" type="ORF">TUBRATIS_29560</name>
</gene>
<dbReference type="GO" id="GO:1990904">
    <property type="term" value="C:ribonucleoprotein complex"/>
    <property type="evidence" value="ECO:0007669"/>
    <property type="project" value="TreeGrafter"/>
</dbReference>
<protein>
    <submittedName>
        <fullName evidence="2">Uncharacterized protein</fullName>
    </submittedName>
</protein>
<dbReference type="InterPro" id="IPR039604">
    <property type="entry name" value="Bfr1"/>
</dbReference>
<dbReference type="GO" id="GO:0003729">
    <property type="term" value="F:mRNA binding"/>
    <property type="evidence" value="ECO:0007669"/>
    <property type="project" value="TreeGrafter"/>
</dbReference>
<dbReference type="PANTHER" id="PTHR31027">
    <property type="entry name" value="NUCLEAR SEGREGATION PROTEIN BFR1"/>
    <property type="match status" value="1"/>
</dbReference>
<name>A0A437AHI3_9MICR</name>
<dbReference type="STRING" id="291195.A0A437AHI3"/>
<dbReference type="GO" id="GO:0005783">
    <property type="term" value="C:endoplasmic reticulum"/>
    <property type="evidence" value="ECO:0007669"/>
    <property type="project" value="TreeGrafter"/>
</dbReference>
<dbReference type="PANTHER" id="PTHR31027:SF2">
    <property type="entry name" value="LEBERCILIN DOMAIN-CONTAINING PROTEIN"/>
    <property type="match status" value="1"/>
</dbReference>
<dbReference type="VEuPathDB" id="MicrosporidiaDB:TUBRATIS_29560"/>
<feature type="coiled-coil region" evidence="1">
    <location>
        <begin position="20"/>
        <end position="81"/>
    </location>
</feature>
<dbReference type="Proteomes" id="UP000282876">
    <property type="component" value="Unassembled WGS sequence"/>
</dbReference>
<keyword evidence="1" id="KW-0175">Coiled coil</keyword>